<keyword evidence="4" id="KW-1185">Reference proteome</keyword>
<protein>
    <submittedName>
        <fullName evidence="2">Uncharacterized protein</fullName>
    </submittedName>
</protein>
<evidence type="ECO:0000256" key="1">
    <source>
        <dbReference type="SAM" id="MobiDB-lite"/>
    </source>
</evidence>
<dbReference type="Proteomes" id="UP000077755">
    <property type="component" value="Chromosome 4"/>
</dbReference>
<feature type="compositionally biased region" description="Basic residues" evidence="1">
    <location>
        <begin position="95"/>
        <end position="112"/>
    </location>
</feature>
<sequence length="255" mass="28109">MFERLAEKEVIHICVGTTVRPNELYKTVLNFRRRSELKEKQGETEGNGENEGKQGESEGNGENEGKQGETEGDPFSQMLDNEGDAQVFEPGPSKTKGKKGKKTPKRQQKTRAKSANVTLPAPITPKTAFKSLPVRKSPRFSPVQTNAATARPTVVTEHRLFKKKVPKTTARRKGLSTTQDDDSAGQTGNEENAFEEEQASDRVESSKKRKAVKRKVSFDDSEEQASDGDTSDHDLDGVDTSSDGVTSVPKVKDNW</sequence>
<feature type="compositionally biased region" description="Basic residues" evidence="1">
    <location>
        <begin position="160"/>
        <end position="174"/>
    </location>
</feature>
<dbReference type="Gramene" id="KZM98736">
    <property type="protein sequence ID" value="KZM98736"/>
    <property type="gene ID" value="DCAR_013902"/>
</dbReference>
<dbReference type="AlphaFoldDB" id="A0A165Y0G3"/>
<feature type="region of interest" description="Disordered" evidence="1">
    <location>
        <begin position="30"/>
        <end position="255"/>
    </location>
</feature>
<name>A0A165Y0G3_DAUCS</name>
<organism evidence="2">
    <name type="scientific">Daucus carota subsp. sativus</name>
    <name type="common">Carrot</name>
    <dbReference type="NCBI Taxonomy" id="79200"/>
    <lineage>
        <taxon>Eukaryota</taxon>
        <taxon>Viridiplantae</taxon>
        <taxon>Streptophyta</taxon>
        <taxon>Embryophyta</taxon>
        <taxon>Tracheophyta</taxon>
        <taxon>Spermatophyta</taxon>
        <taxon>Magnoliopsida</taxon>
        <taxon>eudicotyledons</taxon>
        <taxon>Gunneridae</taxon>
        <taxon>Pentapetalae</taxon>
        <taxon>asterids</taxon>
        <taxon>campanulids</taxon>
        <taxon>Apiales</taxon>
        <taxon>Apiaceae</taxon>
        <taxon>Apioideae</taxon>
        <taxon>Scandiceae</taxon>
        <taxon>Daucinae</taxon>
        <taxon>Daucus</taxon>
        <taxon>Daucus sect. Daucus</taxon>
    </lineage>
</organism>
<gene>
    <name evidence="2" type="ORF">DCAR_013902</name>
    <name evidence="3" type="ORF">DCAR_0417076</name>
</gene>
<reference evidence="2" key="1">
    <citation type="journal article" date="2016" name="Nat. Genet.">
        <title>A high-quality carrot genome assembly provides new insights into carotenoid accumulation and asterid genome evolution.</title>
        <authorList>
            <person name="Iorizzo M."/>
            <person name="Ellison S."/>
            <person name="Senalik D."/>
            <person name="Zeng P."/>
            <person name="Satapoomin P."/>
            <person name="Huang J."/>
            <person name="Bowman M."/>
            <person name="Iovene M."/>
            <person name="Sanseverino W."/>
            <person name="Cavagnaro P."/>
            <person name="Yildiz M."/>
            <person name="Macko-Podgorni A."/>
            <person name="Moranska E."/>
            <person name="Grzebelus E."/>
            <person name="Grzebelus D."/>
            <person name="Ashrafi H."/>
            <person name="Zheng Z."/>
            <person name="Cheng S."/>
            <person name="Spooner D."/>
            <person name="Van Deynze A."/>
            <person name="Simon P."/>
        </authorList>
    </citation>
    <scope>NUCLEOTIDE SEQUENCE [LARGE SCALE GENOMIC DNA]</scope>
    <source>
        <tissue evidence="2">Leaf</tissue>
    </source>
</reference>
<evidence type="ECO:0000313" key="2">
    <source>
        <dbReference type="EMBL" id="KZM98736.1"/>
    </source>
</evidence>
<evidence type="ECO:0000313" key="3">
    <source>
        <dbReference type="EMBL" id="WOG97735.1"/>
    </source>
</evidence>
<evidence type="ECO:0000313" key="4">
    <source>
        <dbReference type="Proteomes" id="UP000077755"/>
    </source>
</evidence>
<dbReference type="EMBL" id="LNRQ01000004">
    <property type="protein sequence ID" value="KZM98736.1"/>
    <property type="molecule type" value="Genomic_DNA"/>
</dbReference>
<accession>A0A165Y0G3</accession>
<proteinExistence type="predicted"/>
<dbReference type="EMBL" id="CP093346">
    <property type="protein sequence ID" value="WOG97735.1"/>
    <property type="molecule type" value="Genomic_DNA"/>
</dbReference>
<feature type="compositionally biased region" description="Basic and acidic residues" evidence="1">
    <location>
        <begin position="33"/>
        <end position="43"/>
    </location>
</feature>
<reference evidence="3" key="2">
    <citation type="submission" date="2022-03" db="EMBL/GenBank/DDBJ databases">
        <title>Draft title - Genomic analysis of global carrot germplasm unveils the trajectory of domestication and the origin of high carotenoid orange carrot.</title>
        <authorList>
            <person name="Iorizzo M."/>
            <person name="Ellison S."/>
            <person name="Senalik D."/>
            <person name="Macko-Podgorni A."/>
            <person name="Grzebelus D."/>
            <person name="Bostan H."/>
            <person name="Rolling W."/>
            <person name="Curaba J."/>
            <person name="Simon P."/>
        </authorList>
    </citation>
    <scope>NUCLEOTIDE SEQUENCE</scope>
    <source>
        <tissue evidence="3">Leaf</tissue>
    </source>
</reference>